<evidence type="ECO:0000313" key="2">
    <source>
        <dbReference type="Proteomes" id="UP000887566"/>
    </source>
</evidence>
<proteinExistence type="predicted"/>
<organism evidence="2 3">
    <name type="scientific">Plectus sambesii</name>
    <dbReference type="NCBI Taxonomy" id="2011161"/>
    <lineage>
        <taxon>Eukaryota</taxon>
        <taxon>Metazoa</taxon>
        <taxon>Ecdysozoa</taxon>
        <taxon>Nematoda</taxon>
        <taxon>Chromadorea</taxon>
        <taxon>Plectida</taxon>
        <taxon>Plectina</taxon>
        <taxon>Plectoidea</taxon>
        <taxon>Plectidae</taxon>
        <taxon>Plectus</taxon>
    </lineage>
</organism>
<reference evidence="3" key="1">
    <citation type="submission" date="2022-11" db="UniProtKB">
        <authorList>
            <consortium name="WormBaseParasite"/>
        </authorList>
    </citation>
    <scope>IDENTIFICATION</scope>
</reference>
<protein>
    <submittedName>
        <fullName evidence="3">Uncharacterized protein</fullName>
    </submittedName>
</protein>
<evidence type="ECO:0000313" key="3">
    <source>
        <dbReference type="WBParaSite" id="PSAMB.scaffold106size78906.g2118.t2"/>
    </source>
</evidence>
<feature type="region of interest" description="Disordered" evidence="1">
    <location>
        <begin position="134"/>
        <end position="155"/>
    </location>
</feature>
<sequence>MDRNGSRFAADHRMMDHDADIADGFAEASMMLSSALEQLDDIIADMQFVSGTRLVCRARTIYRLSRTSERDELPGSLRVVSSVDSTNVTDSSSPRDGTIVAASTSDQVLKQRQTARRPRASANVAVVAAGRYNLPSPTAPEGSTAKPDTTSSVGGRRRGRLLRAAKCFTENDPRLECETRAGRRGVTRGAQLARNVVGRSRNADQRGRRRIIAFSSPPSARSAGSLAVLAHLSLPRLPAPWPCDLFCPKLVLIRGVRPPYVVTSISAPSLLPQRS</sequence>
<dbReference type="AlphaFoldDB" id="A0A914ULF7"/>
<dbReference type="WBParaSite" id="PSAMB.scaffold106size78906.g2118.t2">
    <property type="protein sequence ID" value="PSAMB.scaffold106size78906.g2118.t2"/>
    <property type="gene ID" value="PSAMB.scaffold106size78906.g2118"/>
</dbReference>
<keyword evidence="2" id="KW-1185">Reference proteome</keyword>
<accession>A0A914ULF7</accession>
<name>A0A914ULF7_9BILA</name>
<dbReference type="Proteomes" id="UP000887566">
    <property type="component" value="Unplaced"/>
</dbReference>
<evidence type="ECO:0000256" key="1">
    <source>
        <dbReference type="SAM" id="MobiDB-lite"/>
    </source>
</evidence>